<feature type="compositionally biased region" description="Basic and acidic residues" evidence="1">
    <location>
        <begin position="333"/>
        <end position="342"/>
    </location>
</feature>
<dbReference type="Proteomes" id="UP000023152">
    <property type="component" value="Unassembled WGS sequence"/>
</dbReference>
<feature type="compositionally biased region" description="Basic and acidic residues" evidence="1">
    <location>
        <begin position="359"/>
        <end position="391"/>
    </location>
</feature>
<feature type="compositionally biased region" description="Low complexity" evidence="1">
    <location>
        <begin position="218"/>
        <end position="231"/>
    </location>
</feature>
<reference evidence="2 3" key="1">
    <citation type="journal article" date="2013" name="Curr. Biol.">
        <title>The Genome of the Foraminiferan Reticulomyxa filosa.</title>
        <authorList>
            <person name="Glockner G."/>
            <person name="Hulsmann N."/>
            <person name="Schleicher M."/>
            <person name="Noegel A.A."/>
            <person name="Eichinger L."/>
            <person name="Gallinger C."/>
            <person name="Pawlowski J."/>
            <person name="Sierra R."/>
            <person name="Euteneuer U."/>
            <person name="Pillet L."/>
            <person name="Moustafa A."/>
            <person name="Platzer M."/>
            <person name="Groth M."/>
            <person name="Szafranski K."/>
            <person name="Schliwa M."/>
        </authorList>
    </citation>
    <scope>NUCLEOTIDE SEQUENCE [LARGE SCALE GENOMIC DNA]</scope>
</reference>
<protein>
    <submittedName>
        <fullName evidence="2">Uncharacterized protein</fullName>
    </submittedName>
</protein>
<feature type="compositionally biased region" description="Polar residues" evidence="1">
    <location>
        <begin position="24"/>
        <end position="56"/>
    </location>
</feature>
<organism evidence="2 3">
    <name type="scientific">Reticulomyxa filosa</name>
    <dbReference type="NCBI Taxonomy" id="46433"/>
    <lineage>
        <taxon>Eukaryota</taxon>
        <taxon>Sar</taxon>
        <taxon>Rhizaria</taxon>
        <taxon>Retaria</taxon>
        <taxon>Foraminifera</taxon>
        <taxon>Monothalamids</taxon>
        <taxon>Reticulomyxidae</taxon>
        <taxon>Reticulomyxa</taxon>
    </lineage>
</organism>
<proteinExistence type="predicted"/>
<accession>X6PBR6</accession>
<feature type="compositionally biased region" description="Low complexity" evidence="1">
    <location>
        <begin position="158"/>
        <end position="173"/>
    </location>
</feature>
<comment type="caution">
    <text evidence="2">The sequence shown here is derived from an EMBL/GenBank/DDBJ whole genome shotgun (WGS) entry which is preliminary data.</text>
</comment>
<feature type="compositionally biased region" description="Basic and acidic residues" evidence="1">
    <location>
        <begin position="65"/>
        <end position="76"/>
    </location>
</feature>
<feature type="region of interest" description="Disordered" evidence="1">
    <location>
        <begin position="24"/>
        <end position="188"/>
    </location>
</feature>
<feature type="region of interest" description="Disordered" evidence="1">
    <location>
        <begin position="331"/>
        <end position="405"/>
    </location>
</feature>
<feature type="region of interest" description="Disordered" evidence="1">
    <location>
        <begin position="203"/>
        <end position="240"/>
    </location>
</feature>
<name>X6PBR6_RETFI</name>
<dbReference type="AlphaFoldDB" id="X6PBR6"/>
<evidence type="ECO:0000313" key="3">
    <source>
        <dbReference type="Proteomes" id="UP000023152"/>
    </source>
</evidence>
<keyword evidence="3" id="KW-1185">Reference proteome</keyword>
<evidence type="ECO:0000313" key="2">
    <source>
        <dbReference type="EMBL" id="ETO35499.1"/>
    </source>
</evidence>
<evidence type="ECO:0000256" key="1">
    <source>
        <dbReference type="SAM" id="MobiDB-lite"/>
    </source>
</evidence>
<feature type="compositionally biased region" description="Basic residues" evidence="1">
    <location>
        <begin position="90"/>
        <end position="100"/>
    </location>
</feature>
<sequence>MAQTQNGHIPEKFWEMAKKYNWSLSKKPQSSQFGNTESTATATSPIILSTCKQSSAKTKKAIKKKKEEEEKEKEKDNDDDNESSSYSAAKRPRKLFHHRKYLCDSSSDSDTNKKEQTSTLGQEKTLVNSNKSNRRTNSHEDMDGVIAAETTITTKGINNSNNNNNNNNSNGDNHSNDNDSETETESEHDFDRLFLFQSNKNTASSFGEMSNKDEPGASQPVKSPQQQKQEQLGCSTYDSVPNHERWPLSQPTCPANEVVDMQPTTYATTATKDSDVTMPSDTTTLPKKMLSDAWSMNHALPLVPIDTGNDSSSSSLEHNMDTESNRFNMHVDSNTHADRNDTYNDGDDGDAPGSTHDTVQSHDTHMSGALDDHASLDGSRHRARHDSKEKEQEEEEHVGSSAPSFDFSKRKATAKRSYKKRVVCAENVQHKQFLKQRDQVCVYLFVSCVPLSLGEKKTRQNKSYIHEFARFFFFFFTLPLKKYTKQFFKTFNEFAFDNKFVLGDNIVIEWSNTLNKTAGTCQYIVKLFFFFFLEGKKTIFIWLE</sequence>
<dbReference type="EMBL" id="ASPP01001554">
    <property type="protein sequence ID" value="ETO35499.1"/>
    <property type="molecule type" value="Genomic_DNA"/>
</dbReference>
<gene>
    <name evidence="2" type="ORF">RFI_01564</name>
</gene>
<feature type="compositionally biased region" description="Polar residues" evidence="1">
    <location>
        <begin position="117"/>
        <end position="131"/>
    </location>
</feature>